<feature type="compositionally biased region" description="Pro residues" evidence="1">
    <location>
        <begin position="191"/>
        <end position="202"/>
    </location>
</feature>
<evidence type="ECO:0000256" key="1">
    <source>
        <dbReference type="SAM" id="MobiDB-lite"/>
    </source>
</evidence>
<organism evidence="3 4">
    <name type="scientific">Macrostomum lignano</name>
    <dbReference type="NCBI Taxonomy" id="282301"/>
    <lineage>
        <taxon>Eukaryota</taxon>
        <taxon>Metazoa</taxon>
        <taxon>Spiralia</taxon>
        <taxon>Lophotrochozoa</taxon>
        <taxon>Platyhelminthes</taxon>
        <taxon>Rhabditophora</taxon>
        <taxon>Macrostomorpha</taxon>
        <taxon>Macrostomida</taxon>
        <taxon>Macrostomidae</taxon>
        <taxon>Macrostomum</taxon>
    </lineage>
</organism>
<feature type="region of interest" description="Disordered" evidence="1">
    <location>
        <begin position="187"/>
        <end position="211"/>
    </location>
</feature>
<protein>
    <submittedName>
        <fullName evidence="3">Uncharacterized protein</fullName>
    </submittedName>
</protein>
<feature type="compositionally biased region" description="Basic residues" evidence="1">
    <location>
        <begin position="68"/>
        <end position="79"/>
    </location>
</feature>
<dbReference type="AlphaFoldDB" id="A0A267GNG3"/>
<gene>
    <name evidence="3" type="ORF">BOX15_Mlig026150g2</name>
</gene>
<sequence>MALPAAPTEGAASTAPGSSFYDAAEQLTLPSSGRFSFRTAAESPSPPPLPPQPAGAENRGSAEGSEKKQKKKQRRKRTPFRSSNSGGQLAAAAAVEEDKNDDDFGFRFRPAIGPPRPLLGSAPGFGASVAPPPLALPPQPLPLPELAGDPSVHYYYDNRLLLSGQGDRSLMELKEAEAELAPPRLWLPAEEAPPPPSQPAPPTSSSTTAANPRINESGCCCRCPQMGRRRRRLLLLLAGGVIACLFVTGVVTGTVLGLRLSSTDLT</sequence>
<name>A0A267GNG3_9PLAT</name>
<keyword evidence="2" id="KW-0812">Transmembrane</keyword>
<evidence type="ECO:0000313" key="4">
    <source>
        <dbReference type="Proteomes" id="UP000215902"/>
    </source>
</evidence>
<keyword evidence="2" id="KW-1133">Transmembrane helix</keyword>
<accession>A0A267GNG3</accession>
<keyword evidence="4" id="KW-1185">Reference proteome</keyword>
<dbReference type="EMBL" id="NIVC01000225">
    <property type="protein sequence ID" value="PAA87566.1"/>
    <property type="molecule type" value="Genomic_DNA"/>
</dbReference>
<feature type="region of interest" description="Disordered" evidence="1">
    <location>
        <begin position="1"/>
        <end position="99"/>
    </location>
</feature>
<evidence type="ECO:0000313" key="3">
    <source>
        <dbReference type="EMBL" id="PAA87566.1"/>
    </source>
</evidence>
<feature type="compositionally biased region" description="Pro residues" evidence="1">
    <location>
        <begin position="44"/>
        <end position="53"/>
    </location>
</feature>
<keyword evidence="2" id="KW-0472">Membrane</keyword>
<dbReference type="Proteomes" id="UP000215902">
    <property type="component" value="Unassembled WGS sequence"/>
</dbReference>
<evidence type="ECO:0000256" key="2">
    <source>
        <dbReference type="SAM" id="Phobius"/>
    </source>
</evidence>
<reference evidence="3 4" key="1">
    <citation type="submission" date="2017-06" db="EMBL/GenBank/DDBJ databases">
        <title>A platform for efficient transgenesis in Macrostomum lignano, a flatworm model organism for stem cell research.</title>
        <authorList>
            <person name="Berezikov E."/>
        </authorList>
    </citation>
    <scope>NUCLEOTIDE SEQUENCE [LARGE SCALE GENOMIC DNA]</scope>
    <source>
        <strain evidence="3">DV1</strain>
        <tissue evidence="3">Whole organism</tissue>
    </source>
</reference>
<proteinExistence type="predicted"/>
<feature type="transmembrane region" description="Helical" evidence="2">
    <location>
        <begin position="233"/>
        <end position="258"/>
    </location>
</feature>
<comment type="caution">
    <text evidence="3">The sequence shown here is derived from an EMBL/GenBank/DDBJ whole genome shotgun (WGS) entry which is preliminary data.</text>
</comment>